<dbReference type="Proteomes" id="UP000199752">
    <property type="component" value="Chromosome 7"/>
</dbReference>
<feature type="transmembrane region" description="Helical" evidence="2">
    <location>
        <begin position="126"/>
        <end position="148"/>
    </location>
</feature>
<accession>A0A0S4TJG4</accession>
<dbReference type="VEuPathDB" id="CryptoDB:Chro.70593"/>
<gene>
    <name evidence="3" type="ORF">CHUDEA7_5330</name>
</gene>
<dbReference type="VEuPathDB" id="CryptoDB:GY17_00002420"/>
<dbReference type="VEuPathDB" id="CryptoDB:CHUDEA7_5330"/>
<feature type="region of interest" description="Disordered" evidence="1">
    <location>
        <begin position="579"/>
        <end position="612"/>
    </location>
</feature>
<dbReference type="VEuPathDB" id="CryptoDB:ChTU502y2012_407g2635"/>
<feature type="compositionally biased region" description="Basic and acidic residues" evidence="1">
    <location>
        <begin position="585"/>
        <end position="602"/>
    </location>
</feature>
<reference evidence="3" key="1">
    <citation type="submission" date="2015-08" db="EMBL/GenBank/DDBJ databases">
        <authorList>
            <person name="Babu N.S."/>
            <person name="Beckwith C.J."/>
            <person name="Beseler K.G."/>
            <person name="Brison A."/>
            <person name="Carone J.V."/>
            <person name="Caskin T.P."/>
            <person name="Diamond M."/>
            <person name="Durham M.E."/>
            <person name="Foxe J.M."/>
            <person name="Go M."/>
            <person name="Henderson B.A."/>
            <person name="Jones I.B."/>
            <person name="McGettigan J.A."/>
            <person name="Micheletti S.J."/>
            <person name="Nasrallah M.E."/>
            <person name="Ortiz D."/>
            <person name="Piller C.R."/>
            <person name="Privatt S.R."/>
            <person name="Schneider S.L."/>
            <person name="Sharp S."/>
            <person name="Smith T.C."/>
            <person name="Stanton J.D."/>
            <person name="Ullery H.E."/>
            <person name="Wilson R.J."/>
            <person name="Serrano M.G."/>
            <person name="Buck G."/>
            <person name="Lee V."/>
            <person name="Wang Y."/>
            <person name="Carvalho R."/>
            <person name="Voegtly L."/>
            <person name="Shi R."/>
            <person name="Duckworth R."/>
            <person name="Johnson A."/>
            <person name="Loviza R."/>
            <person name="Walstead R."/>
            <person name="Shah Z."/>
            <person name="Kiflezghi M."/>
            <person name="Wade K."/>
            <person name="Ball S.L."/>
            <person name="Bradley K.W."/>
            <person name="Asai D.J."/>
            <person name="Bowman C.A."/>
            <person name="Russell D.A."/>
            <person name="Pope W.H."/>
            <person name="Jacobs-Sera D."/>
            <person name="Hendrix R.W."/>
            <person name="Hatfull G.F."/>
        </authorList>
    </citation>
    <scope>NUCLEOTIDE SEQUENCE [LARGE SCALE GENOMIC DNA]</scope>
</reference>
<feature type="region of interest" description="Disordered" evidence="1">
    <location>
        <begin position="505"/>
        <end position="566"/>
    </location>
</feature>
<keyword evidence="2" id="KW-1133">Transmembrane helix</keyword>
<dbReference type="Gene3D" id="3.40.30.10">
    <property type="entry name" value="Glutaredoxin"/>
    <property type="match status" value="1"/>
</dbReference>
<sequence length="664" mass="75417">MSVFSAFTMPVLLACWSVCIILSILDLYYLNNMDKNWSIYDHQLLESKAWWICGIPLSVYSLLAEISLLIATSFSYMKAQNEIEFEDGERFKEYRSYNSNYTYSNLYENAEGYTSSILNWIDSIGIWNRIVFMMTNFIAIVSCYFLFIGLFEYNTRSVTFLLKSSVIGLALILTWIPGVLSTYTESFRLFGIVVASSIVFIFMMYSRNYQITGKVKDLTSEVMNIRKLTKGEEIINRRIIERYVESGGKYYTISTSPAAIATELEWGKAAIQVLKDNNSYFDCNFDQNRNSWTSCVEEKITSYPTWLIGDKTISGVVSPKTIAHMVNINLKELSEEVLALVHPDDKKEIENRISDFSEGSSTEAGTDTDTDSTEAQGEDISKELSSVSFGEGKVDLIAKELGEEIRNNNEVGDDKEDKFEQLSEAEEGIQKDVQKNKRKKRRNAIKKKKAKIQNKQISKNKEEQEEEELAESMYDQPSFRGMSILNKLEANNKAGGEKIVNLIEANPENSEDQGLKEGLELPSKEEFEKLSDSINRRNEEMIKEEQKLEQEAEKEIRDIENDDNDQIVGAEVESEIINDLNEVDSQSREDGMLNELQKENSERLTTPTQGEQDVELSLQVGQKDSNAINILGKTTPGQAAEPSEQSSSSDHVVSEMIQSDEINE</sequence>
<feature type="transmembrane region" description="Helical" evidence="2">
    <location>
        <begin position="186"/>
        <end position="206"/>
    </location>
</feature>
<evidence type="ECO:0000256" key="2">
    <source>
        <dbReference type="SAM" id="Phobius"/>
    </source>
</evidence>
<feature type="transmembrane region" description="Helical" evidence="2">
    <location>
        <begin position="6"/>
        <end position="29"/>
    </location>
</feature>
<proteinExistence type="predicted"/>
<protein>
    <recommendedName>
        <fullName evidence="4">Thioredoxin domain-containing protein</fullName>
    </recommendedName>
</protein>
<dbReference type="EMBL" id="LN877953">
    <property type="protein sequence ID" value="CUV07524.1"/>
    <property type="molecule type" value="Genomic_DNA"/>
</dbReference>
<keyword evidence="2" id="KW-0812">Transmembrane</keyword>
<feature type="region of interest" description="Disordered" evidence="1">
    <location>
        <begin position="426"/>
        <end position="474"/>
    </location>
</feature>
<feature type="compositionally biased region" description="Basic and acidic residues" evidence="1">
    <location>
        <begin position="513"/>
        <end position="559"/>
    </location>
</feature>
<feature type="compositionally biased region" description="Low complexity" evidence="1">
    <location>
        <begin position="638"/>
        <end position="649"/>
    </location>
</feature>
<evidence type="ECO:0000313" key="3">
    <source>
        <dbReference type="EMBL" id="CUV07524.1"/>
    </source>
</evidence>
<evidence type="ECO:0000256" key="1">
    <source>
        <dbReference type="SAM" id="MobiDB-lite"/>
    </source>
</evidence>
<organism evidence="3">
    <name type="scientific">Cryptosporidium hominis</name>
    <dbReference type="NCBI Taxonomy" id="237895"/>
    <lineage>
        <taxon>Eukaryota</taxon>
        <taxon>Sar</taxon>
        <taxon>Alveolata</taxon>
        <taxon>Apicomplexa</taxon>
        <taxon>Conoidasida</taxon>
        <taxon>Coccidia</taxon>
        <taxon>Eucoccidiorida</taxon>
        <taxon>Eimeriorina</taxon>
        <taxon>Cryptosporidiidae</taxon>
        <taxon>Cryptosporidium</taxon>
    </lineage>
</organism>
<feature type="region of interest" description="Disordered" evidence="1">
    <location>
        <begin position="351"/>
        <end position="381"/>
    </location>
</feature>
<feature type="transmembrane region" description="Helical" evidence="2">
    <location>
        <begin position="49"/>
        <end position="71"/>
    </location>
</feature>
<feature type="compositionally biased region" description="Basic residues" evidence="1">
    <location>
        <begin position="436"/>
        <end position="452"/>
    </location>
</feature>
<feature type="transmembrane region" description="Helical" evidence="2">
    <location>
        <begin position="160"/>
        <end position="180"/>
    </location>
</feature>
<feature type="region of interest" description="Disordered" evidence="1">
    <location>
        <begin position="629"/>
        <end position="664"/>
    </location>
</feature>
<dbReference type="OrthoDB" id="343052at2759"/>
<name>A0A0S4TJG4_CRYHO</name>
<dbReference type="AlphaFoldDB" id="A0A0S4TJG4"/>
<evidence type="ECO:0008006" key="4">
    <source>
        <dbReference type="Google" id="ProtNLM"/>
    </source>
</evidence>
<keyword evidence="2" id="KW-0472">Membrane</keyword>